<evidence type="ECO:0000256" key="4">
    <source>
        <dbReference type="ARBA" id="ARBA00023004"/>
    </source>
</evidence>
<evidence type="ECO:0000313" key="7">
    <source>
        <dbReference type="EMBL" id="CAB5036917.1"/>
    </source>
</evidence>
<dbReference type="SUPFAM" id="SSF54862">
    <property type="entry name" value="4Fe-4S ferredoxins"/>
    <property type="match status" value="1"/>
</dbReference>
<organism evidence="7">
    <name type="scientific">freshwater metagenome</name>
    <dbReference type="NCBI Taxonomy" id="449393"/>
    <lineage>
        <taxon>unclassified sequences</taxon>
        <taxon>metagenomes</taxon>
        <taxon>ecological metagenomes</taxon>
    </lineage>
</organism>
<evidence type="ECO:0000256" key="2">
    <source>
        <dbReference type="ARBA" id="ARBA00022723"/>
    </source>
</evidence>
<dbReference type="PANTHER" id="PTHR36923">
    <property type="entry name" value="FERREDOXIN"/>
    <property type="match status" value="1"/>
</dbReference>
<evidence type="ECO:0000256" key="3">
    <source>
        <dbReference type="ARBA" id="ARBA00022982"/>
    </source>
</evidence>
<proteinExistence type="predicted"/>
<name>A0A6J7S782_9ZZZZ</name>
<dbReference type="EMBL" id="CAFBPU010000039">
    <property type="protein sequence ID" value="CAB5036917.1"/>
    <property type="molecule type" value="Genomic_DNA"/>
</dbReference>
<dbReference type="AlphaFoldDB" id="A0A6J7S782"/>
<keyword evidence="5" id="KW-0411">Iron-sulfur</keyword>
<dbReference type="Pfam" id="PF13459">
    <property type="entry name" value="Fer4_15"/>
    <property type="match status" value="1"/>
</dbReference>
<evidence type="ECO:0000313" key="6">
    <source>
        <dbReference type="EMBL" id="CAB4936443.1"/>
    </source>
</evidence>
<dbReference type="Gene3D" id="3.30.70.20">
    <property type="match status" value="1"/>
</dbReference>
<keyword evidence="1" id="KW-0813">Transport</keyword>
<gene>
    <name evidence="6" type="ORF">UFOPK3752_00761</name>
    <name evidence="7" type="ORF">UFOPK4150_01719</name>
</gene>
<keyword evidence="4" id="KW-0408">Iron</keyword>
<dbReference type="GO" id="GO:0051536">
    <property type="term" value="F:iron-sulfur cluster binding"/>
    <property type="evidence" value="ECO:0007669"/>
    <property type="project" value="UniProtKB-KW"/>
</dbReference>
<reference evidence="7" key="1">
    <citation type="submission" date="2020-05" db="EMBL/GenBank/DDBJ databases">
        <authorList>
            <person name="Chiriac C."/>
            <person name="Salcher M."/>
            <person name="Ghai R."/>
            <person name="Kavagutti S V."/>
        </authorList>
    </citation>
    <scope>NUCLEOTIDE SEQUENCE</scope>
</reference>
<accession>A0A6J7S782</accession>
<keyword evidence="3" id="KW-0249">Electron transport</keyword>
<sequence length="63" mass="6681">MKVSIDPKYCVGHGMCHLNAPDVFGLDDDGHGVALEGEIPSALRESARLGSESCPQQAISIEE</sequence>
<evidence type="ECO:0000256" key="1">
    <source>
        <dbReference type="ARBA" id="ARBA00022448"/>
    </source>
</evidence>
<protein>
    <submittedName>
        <fullName evidence="7">Unannotated protein</fullName>
    </submittedName>
</protein>
<dbReference type="PANTHER" id="PTHR36923:SF3">
    <property type="entry name" value="FERREDOXIN"/>
    <property type="match status" value="1"/>
</dbReference>
<evidence type="ECO:0000256" key="5">
    <source>
        <dbReference type="ARBA" id="ARBA00023014"/>
    </source>
</evidence>
<dbReference type="InterPro" id="IPR051269">
    <property type="entry name" value="Fe-S_cluster_ET"/>
</dbReference>
<keyword evidence="2" id="KW-0479">Metal-binding</keyword>
<dbReference type="EMBL" id="CAFBND010000022">
    <property type="protein sequence ID" value="CAB4936443.1"/>
    <property type="molecule type" value="Genomic_DNA"/>
</dbReference>
<dbReference type="GO" id="GO:0046872">
    <property type="term" value="F:metal ion binding"/>
    <property type="evidence" value="ECO:0007669"/>
    <property type="project" value="UniProtKB-KW"/>
</dbReference>